<feature type="transmembrane region" description="Helical" evidence="5">
    <location>
        <begin position="137"/>
        <end position="156"/>
    </location>
</feature>
<dbReference type="SUPFAM" id="SSF69593">
    <property type="entry name" value="Glycerol-3-phosphate (1)-acyltransferase"/>
    <property type="match status" value="1"/>
</dbReference>
<evidence type="ECO:0000256" key="3">
    <source>
        <dbReference type="ARBA" id="ARBA00022679"/>
    </source>
</evidence>
<evidence type="ECO:0000313" key="7">
    <source>
        <dbReference type="EMBL" id="CAG6750060.1"/>
    </source>
</evidence>
<evidence type="ECO:0000256" key="1">
    <source>
        <dbReference type="ARBA" id="ARBA00004728"/>
    </source>
</evidence>
<evidence type="ECO:0000259" key="6">
    <source>
        <dbReference type="SMART" id="SM00563"/>
    </source>
</evidence>
<dbReference type="EC" id="2.3.1.51" evidence="2"/>
<keyword evidence="5" id="KW-0472">Membrane</keyword>
<dbReference type="EMBL" id="HBUF01336367">
    <property type="protein sequence ID" value="CAG6698108.1"/>
    <property type="molecule type" value="Transcribed_RNA"/>
</dbReference>
<accession>A0A8D9EFN7</accession>
<evidence type="ECO:0000256" key="5">
    <source>
        <dbReference type="SAM" id="Phobius"/>
    </source>
</evidence>
<keyword evidence="5" id="KW-0812">Transmembrane</keyword>
<dbReference type="SMART" id="SM00563">
    <property type="entry name" value="PlsC"/>
    <property type="match status" value="1"/>
</dbReference>
<keyword evidence="5" id="KW-1133">Transmembrane helix</keyword>
<dbReference type="CDD" id="cd07989">
    <property type="entry name" value="LPLAT_AGPAT-like"/>
    <property type="match status" value="1"/>
</dbReference>
<dbReference type="EMBL" id="HBUF01359569">
    <property type="protein sequence ID" value="CAG6719904.1"/>
    <property type="molecule type" value="Transcribed_RNA"/>
</dbReference>
<dbReference type="AlphaFoldDB" id="A0A8D9EFN7"/>
<dbReference type="EMBL" id="HBUF01336366">
    <property type="protein sequence ID" value="CAG6698107.1"/>
    <property type="molecule type" value="Transcribed_RNA"/>
</dbReference>
<dbReference type="Pfam" id="PF01553">
    <property type="entry name" value="Acyltransferase"/>
    <property type="match status" value="1"/>
</dbReference>
<dbReference type="EMBL" id="HBUF01525419">
    <property type="protein sequence ID" value="CAG6750060.1"/>
    <property type="molecule type" value="Transcribed_RNA"/>
</dbReference>
<sequence length="292" mass="33968">MFFYLEKIQQTNLIPVGIGCFLLLVLSRYLDPFSKIRYYGNFAIFILHSSVLGALMMPYMIIFRFRKVSNCYRLGSPLILPVSKLLGIKWELRDEDYLREQRPGIVVVNHQSMFDILGLFRVWPVMRDVAAVSKKELLFVFPFGFVAYLAGVIFISRLSKSSKSGQQTIEEAADQHFKDNGKLLIFPEGTRNKNPNKLLPFRKGAFRVAIKYQVPIYPLVYSPFYFIDMEHKRFGFGKITIKALEPIQTKGKTMEELDQVIQETHKVMSEAYNDLRTENPSKEEYFESLKKK</sequence>
<feature type="transmembrane region" description="Helical" evidence="5">
    <location>
        <begin position="12"/>
        <end position="30"/>
    </location>
</feature>
<dbReference type="PANTHER" id="PTHR10434">
    <property type="entry name" value="1-ACYL-SN-GLYCEROL-3-PHOSPHATE ACYLTRANSFERASE"/>
    <property type="match status" value="1"/>
</dbReference>
<dbReference type="GO" id="GO:0006654">
    <property type="term" value="P:phosphatidic acid biosynthetic process"/>
    <property type="evidence" value="ECO:0007669"/>
    <property type="project" value="TreeGrafter"/>
</dbReference>
<dbReference type="PROSITE" id="PS51257">
    <property type="entry name" value="PROKAR_LIPOPROTEIN"/>
    <property type="match status" value="1"/>
</dbReference>
<keyword evidence="3 7" id="KW-0808">Transferase</keyword>
<dbReference type="PANTHER" id="PTHR10434:SF53">
    <property type="entry name" value="1-ACYL-SN-GLYCEROL-3-PHOSPHATE ACYLTRANSFERASE"/>
    <property type="match status" value="1"/>
</dbReference>
<comment type="pathway">
    <text evidence="1">Phospholipid metabolism; CDP-diacylglycerol biosynthesis; CDP-diacylglycerol from sn-glycerol 3-phosphate: step 2/3.</text>
</comment>
<feature type="domain" description="Phospholipid/glycerol acyltransferase" evidence="6">
    <location>
        <begin position="104"/>
        <end position="224"/>
    </location>
</feature>
<keyword evidence="4 7" id="KW-0012">Acyltransferase</keyword>
<dbReference type="InterPro" id="IPR002123">
    <property type="entry name" value="Plipid/glycerol_acylTrfase"/>
</dbReference>
<dbReference type="GO" id="GO:0005783">
    <property type="term" value="C:endoplasmic reticulum"/>
    <property type="evidence" value="ECO:0007669"/>
    <property type="project" value="TreeGrafter"/>
</dbReference>
<reference evidence="7" key="1">
    <citation type="submission" date="2021-05" db="EMBL/GenBank/DDBJ databases">
        <authorList>
            <person name="Alioto T."/>
            <person name="Alioto T."/>
            <person name="Gomez Garrido J."/>
        </authorList>
    </citation>
    <scope>NUCLEOTIDE SEQUENCE</scope>
</reference>
<protein>
    <recommendedName>
        <fullName evidence="2">1-acylglycerol-3-phosphate O-acyltransferase</fullName>
        <ecNumber evidence="2">2.3.1.51</ecNumber>
    </recommendedName>
</protein>
<feature type="transmembrane region" description="Helical" evidence="5">
    <location>
        <begin position="42"/>
        <end position="63"/>
    </location>
</feature>
<dbReference type="GO" id="GO:0003841">
    <property type="term" value="F:1-acylglycerol-3-phosphate O-acyltransferase activity"/>
    <property type="evidence" value="ECO:0007669"/>
    <property type="project" value="UniProtKB-EC"/>
</dbReference>
<evidence type="ECO:0000256" key="2">
    <source>
        <dbReference type="ARBA" id="ARBA00013211"/>
    </source>
</evidence>
<name>A0A8D9EFN7_9HEMI</name>
<proteinExistence type="predicted"/>
<dbReference type="EMBL" id="HBUF01048077">
    <property type="protein sequence ID" value="CAG6620601.1"/>
    <property type="molecule type" value="Transcribed_RNA"/>
</dbReference>
<evidence type="ECO:0000256" key="4">
    <source>
        <dbReference type="ARBA" id="ARBA00023315"/>
    </source>
</evidence>
<organism evidence="7">
    <name type="scientific">Cacopsylla melanoneura</name>
    <dbReference type="NCBI Taxonomy" id="428564"/>
    <lineage>
        <taxon>Eukaryota</taxon>
        <taxon>Metazoa</taxon>
        <taxon>Ecdysozoa</taxon>
        <taxon>Arthropoda</taxon>
        <taxon>Hexapoda</taxon>
        <taxon>Insecta</taxon>
        <taxon>Pterygota</taxon>
        <taxon>Neoptera</taxon>
        <taxon>Paraneoptera</taxon>
        <taxon>Hemiptera</taxon>
        <taxon>Sternorrhyncha</taxon>
        <taxon>Psylloidea</taxon>
        <taxon>Psyllidae</taxon>
        <taxon>Psyllinae</taxon>
        <taxon>Cacopsylla</taxon>
    </lineage>
</organism>